<feature type="compositionally biased region" description="Acidic residues" evidence="1">
    <location>
        <begin position="388"/>
        <end position="450"/>
    </location>
</feature>
<reference evidence="2" key="2">
    <citation type="submission" date="2022-01" db="EMBL/GenBank/DDBJ databases">
        <authorList>
            <person name="Yamashiro T."/>
            <person name="Shiraishi A."/>
            <person name="Satake H."/>
            <person name="Nakayama K."/>
        </authorList>
    </citation>
    <scope>NUCLEOTIDE SEQUENCE</scope>
</reference>
<proteinExistence type="predicted"/>
<comment type="caution">
    <text evidence="2">The sequence shown here is derived from an EMBL/GenBank/DDBJ whole genome shotgun (WGS) entry which is preliminary data.</text>
</comment>
<sequence length="538" mass="61406">MDTTRAEQIASDDALVAPANQLKIGISNLRLSSDLKSKEATLQMVYDVLKLTPFYKAFQISADVPEIYMQEFWATAKVHHHSIRFKMNNKKHIMNLEYFRAMLQICPKLPNQQFDELPFKEAILTFLRDLGHSGEIKVTTDVNVNKLHQPWRSFAAGMYHKKNVDYAYLLWEDFVYQVENKNVKKSNEMYHPRFTKVIVNFFKTKDQSIPRRNNVNWHYAKDDHMFTTIKVVSRHEDTHLYGAILPNELTNEDIRNSKSYKEYYAITSGAEPPKTKAIVKKKQVGSDKTKTPPTAKGKRLKTSAKAAKPAKKKQPAKTSKAKGLTVRSDVALMEAKQMKLATKRSLIQTHSSHANGSGADEGTGDIPGVPDVPTYGSDDEQISWKSSEEEEDDEVGMNEDNDNNDDDTNNDDDVDKDDEDDDAVIQDDENPDDANQDDDDEQTDSDSDGDDFFHPKLSTHYDEARQDDELNEEESDEESDDESNKERDKEVQGVNIEEEEMDEEATHEEDKANELYRDVNINPKGRDTQMTDASMPTI</sequence>
<protein>
    <submittedName>
        <fullName evidence="2">Uncharacterized protein</fullName>
    </submittedName>
</protein>
<feature type="compositionally biased region" description="Basic and acidic residues" evidence="1">
    <location>
        <begin position="482"/>
        <end position="491"/>
    </location>
</feature>
<evidence type="ECO:0000313" key="2">
    <source>
        <dbReference type="EMBL" id="GJT25461.1"/>
    </source>
</evidence>
<feature type="compositionally biased region" description="Acidic residues" evidence="1">
    <location>
        <begin position="496"/>
        <end position="507"/>
    </location>
</feature>
<feature type="compositionally biased region" description="Basic and acidic residues" evidence="1">
    <location>
        <begin position="508"/>
        <end position="517"/>
    </location>
</feature>
<feature type="compositionally biased region" description="Acidic residues" evidence="1">
    <location>
        <begin position="469"/>
        <end position="481"/>
    </location>
</feature>
<dbReference type="EMBL" id="BQNB010014216">
    <property type="protein sequence ID" value="GJT25461.1"/>
    <property type="molecule type" value="Genomic_DNA"/>
</dbReference>
<gene>
    <name evidence="2" type="ORF">Tco_0895398</name>
</gene>
<name>A0ABQ5CEG0_9ASTR</name>
<evidence type="ECO:0000256" key="1">
    <source>
        <dbReference type="SAM" id="MobiDB-lite"/>
    </source>
</evidence>
<organism evidence="2 3">
    <name type="scientific">Tanacetum coccineum</name>
    <dbReference type="NCBI Taxonomy" id="301880"/>
    <lineage>
        <taxon>Eukaryota</taxon>
        <taxon>Viridiplantae</taxon>
        <taxon>Streptophyta</taxon>
        <taxon>Embryophyta</taxon>
        <taxon>Tracheophyta</taxon>
        <taxon>Spermatophyta</taxon>
        <taxon>Magnoliopsida</taxon>
        <taxon>eudicotyledons</taxon>
        <taxon>Gunneridae</taxon>
        <taxon>Pentapetalae</taxon>
        <taxon>asterids</taxon>
        <taxon>campanulids</taxon>
        <taxon>Asterales</taxon>
        <taxon>Asteraceae</taxon>
        <taxon>Asteroideae</taxon>
        <taxon>Anthemideae</taxon>
        <taxon>Anthemidinae</taxon>
        <taxon>Tanacetum</taxon>
    </lineage>
</organism>
<accession>A0ABQ5CEG0</accession>
<feature type="compositionally biased region" description="Basic and acidic residues" evidence="1">
    <location>
        <begin position="451"/>
        <end position="468"/>
    </location>
</feature>
<evidence type="ECO:0000313" key="3">
    <source>
        <dbReference type="Proteomes" id="UP001151760"/>
    </source>
</evidence>
<feature type="compositionally biased region" description="Basic residues" evidence="1">
    <location>
        <begin position="296"/>
        <end position="315"/>
    </location>
</feature>
<feature type="region of interest" description="Disordered" evidence="1">
    <location>
        <begin position="350"/>
        <end position="538"/>
    </location>
</feature>
<feature type="region of interest" description="Disordered" evidence="1">
    <location>
        <begin position="276"/>
        <end position="324"/>
    </location>
</feature>
<reference evidence="2" key="1">
    <citation type="journal article" date="2022" name="Int. J. Mol. Sci.">
        <title>Draft Genome of Tanacetum Coccineum: Genomic Comparison of Closely Related Tanacetum-Family Plants.</title>
        <authorList>
            <person name="Yamashiro T."/>
            <person name="Shiraishi A."/>
            <person name="Nakayama K."/>
            <person name="Satake H."/>
        </authorList>
    </citation>
    <scope>NUCLEOTIDE SEQUENCE</scope>
</reference>
<keyword evidence="3" id="KW-1185">Reference proteome</keyword>
<dbReference type="Proteomes" id="UP001151760">
    <property type="component" value="Unassembled WGS sequence"/>
</dbReference>